<keyword evidence="2" id="KW-1185">Reference proteome</keyword>
<dbReference type="OrthoDB" id="10017160at2759"/>
<evidence type="ECO:0000313" key="1">
    <source>
        <dbReference type="EMBL" id="GBP46847.1"/>
    </source>
</evidence>
<name>A0A4C1W9M3_EUMVA</name>
<comment type="caution">
    <text evidence="1">The sequence shown here is derived from an EMBL/GenBank/DDBJ whole genome shotgun (WGS) entry which is preliminary data.</text>
</comment>
<dbReference type="AlphaFoldDB" id="A0A4C1W9M3"/>
<accession>A0A4C1W9M3</accession>
<reference evidence="1 2" key="1">
    <citation type="journal article" date="2019" name="Commun. Biol.">
        <title>The bagworm genome reveals a unique fibroin gene that provides high tensile strength.</title>
        <authorList>
            <person name="Kono N."/>
            <person name="Nakamura H."/>
            <person name="Ohtoshi R."/>
            <person name="Tomita M."/>
            <person name="Numata K."/>
            <person name="Arakawa K."/>
        </authorList>
    </citation>
    <scope>NUCLEOTIDE SEQUENCE [LARGE SCALE GENOMIC DNA]</scope>
</reference>
<sequence>MNGKIHDVCGPMKDGRFDILCTNETEMKDNGGVVEHGSSDAYRSGFDQNQRARSGVVSFSQSVSLDNRKAVNSEWHVTIYLPEDFEEIRKNNRQRRIIIHHDNASCHTSAETIRFLEGQKMELTGLPPYRLDLTPTTFLFYLLP</sequence>
<dbReference type="GO" id="GO:0003676">
    <property type="term" value="F:nucleic acid binding"/>
    <property type="evidence" value="ECO:0007669"/>
    <property type="project" value="InterPro"/>
</dbReference>
<protein>
    <recommendedName>
        <fullName evidence="3">Mariner Mos1 transposase</fullName>
    </recommendedName>
</protein>
<evidence type="ECO:0008006" key="3">
    <source>
        <dbReference type="Google" id="ProtNLM"/>
    </source>
</evidence>
<dbReference type="InterPro" id="IPR036397">
    <property type="entry name" value="RNaseH_sf"/>
</dbReference>
<dbReference type="Proteomes" id="UP000299102">
    <property type="component" value="Unassembled WGS sequence"/>
</dbReference>
<proteinExistence type="predicted"/>
<gene>
    <name evidence="1" type="ORF">EVAR_78547_1</name>
</gene>
<dbReference type="EMBL" id="BGZK01000490">
    <property type="protein sequence ID" value="GBP46847.1"/>
    <property type="molecule type" value="Genomic_DNA"/>
</dbReference>
<dbReference type="Gene3D" id="3.30.420.10">
    <property type="entry name" value="Ribonuclease H-like superfamily/Ribonuclease H"/>
    <property type="match status" value="1"/>
</dbReference>
<evidence type="ECO:0000313" key="2">
    <source>
        <dbReference type="Proteomes" id="UP000299102"/>
    </source>
</evidence>
<organism evidence="1 2">
    <name type="scientific">Eumeta variegata</name>
    <name type="common">Bagworm moth</name>
    <name type="synonym">Eumeta japonica</name>
    <dbReference type="NCBI Taxonomy" id="151549"/>
    <lineage>
        <taxon>Eukaryota</taxon>
        <taxon>Metazoa</taxon>
        <taxon>Ecdysozoa</taxon>
        <taxon>Arthropoda</taxon>
        <taxon>Hexapoda</taxon>
        <taxon>Insecta</taxon>
        <taxon>Pterygota</taxon>
        <taxon>Neoptera</taxon>
        <taxon>Endopterygota</taxon>
        <taxon>Lepidoptera</taxon>
        <taxon>Glossata</taxon>
        <taxon>Ditrysia</taxon>
        <taxon>Tineoidea</taxon>
        <taxon>Psychidae</taxon>
        <taxon>Oiketicinae</taxon>
        <taxon>Eumeta</taxon>
    </lineage>
</organism>